<dbReference type="AlphaFoldDB" id="A0A2X4VEG5"/>
<dbReference type="PANTHER" id="PTHR48080">
    <property type="entry name" value="D-GALACTONATE DEHYDRATASE-RELATED"/>
    <property type="match status" value="1"/>
</dbReference>
<evidence type="ECO:0000313" key="3">
    <source>
        <dbReference type="Proteomes" id="UP000249005"/>
    </source>
</evidence>
<dbReference type="PROSITE" id="PS00909">
    <property type="entry name" value="MR_MLE_2"/>
    <property type="match status" value="1"/>
</dbReference>
<dbReference type="EMBL" id="LS483470">
    <property type="protein sequence ID" value="SQI43680.1"/>
    <property type="molecule type" value="Genomic_DNA"/>
</dbReference>
<reference evidence="2 3" key="1">
    <citation type="submission" date="2018-06" db="EMBL/GenBank/DDBJ databases">
        <authorList>
            <consortium name="Pathogen Informatics"/>
            <person name="Doyle S."/>
        </authorList>
    </citation>
    <scope>NUCLEOTIDE SEQUENCE [LARGE SCALE GENOMIC DNA]</scope>
    <source>
        <strain evidence="2 3">NCTC12151</strain>
    </source>
</reference>
<dbReference type="GO" id="GO:0009063">
    <property type="term" value="P:amino acid catabolic process"/>
    <property type="evidence" value="ECO:0007669"/>
    <property type="project" value="InterPro"/>
</dbReference>
<gene>
    <name evidence="2" type="primary">rspA_2</name>
    <name evidence="2" type="ORF">NCTC12151_03172</name>
</gene>
<feature type="domain" description="Enolase C-terminal" evidence="1">
    <location>
        <begin position="8"/>
        <end position="192"/>
    </location>
</feature>
<name>A0A2X4VEG5_9GAMM</name>
<dbReference type="Proteomes" id="UP000249005">
    <property type="component" value="Chromosome 1"/>
</dbReference>
<dbReference type="Pfam" id="PF13378">
    <property type="entry name" value="MR_MLE_C"/>
    <property type="match status" value="1"/>
</dbReference>
<dbReference type="InterPro" id="IPR036849">
    <property type="entry name" value="Enolase-like_C_sf"/>
</dbReference>
<evidence type="ECO:0000313" key="2">
    <source>
        <dbReference type="EMBL" id="SQI43680.1"/>
    </source>
</evidence>
<accession>A0A2X4VEG5</accession>
<dbReference type="PANTHER" id="PTHR48080:SF6">
    <property type="entry name" value="STARVATION-SENSING PROTEIN RSPA"/>
    <property type="match status" value="1"/>
</dbReference>
<dbReference type="InterPro" id="IPR034593">
    <property type="entry name" value="DgoD-like"/>
</dbReference>
<dbReference type="InterPro" id="IPR029065">
    <property type="entry name" value="Enolase_C-like"/>
</dbReference>
<dbReference type="SUPFAM" id="SSF51604">
    <property type="entry name" value="Enolase C-terminal domain-like"/>
    <property type="match status" value="1"/>
</dbReference>
<organism evidence="2 3">
    <name type="scientific">Leminorella richardii</name>
    <dbReference type="NCBI Taxonomy" id="158841"/>
    <lineage>
        <taxon>Bacteria</taxon>
        <taxon>Pseudomonadati</taxon>
        <taxon>Pseudomonadota</taxon>
        <taxon>Gammaproteobacteria</taxon>
        <taxon>Enterobacterales</taxon>
        <taxon>Budviciaceae</taxon>
        <taxon>Leminorella</taxon>
    </lineage>
</organism>
<sequence>MPEASRSFFDHLRNKIGFDVEFIHDVHERVQPVAALQMAKSLEPYRLFYLEDPVAPEHVDFLQVMRSQTSTPIAIGELFVHVAEYKRLITEHLIDFIRCHISMIGGITPAKKLATLAEFHGVRTAWHGPGDISPVGVVANMHIDLSITNLGIQEYTPMNDALREVFPGCPEIDNGYAYLNDAPGLGIDIDEEKAKRYPVEGGLPSWTNARLPDGTAARP</sequence>
<dbReference type="KEGG" id="lri:NCTC12151_03172"/>
<keyword evidence="3" id="KW-1185">Reference proteome</keyword>
<protein>
    <submittedName>
        <fullName evidence="2">Starvation-sensing protein rspA</fullName>
    </submittedName>
</protein>
<dbReference type="SFLD" id="SFLDS00001">
    <property type="entry name" value="Enolase"/>
    <property type="match status" value="1"/>
</dbReference>
<dbReference type="Gene3D" id="3.20.20.120">
    <property type="entry name" value="Enolase-like C-terminal domain"/>
    <property type="match status" value="1"/>
</dbReference>
<evidence type="ECO:0000259" key="1">
    <source>
        <dbReference type="Pfam" id="PF13378"/>
    </source>
</evidence>
<proteinExistence type="predicted"/>
<dbReference type="InterPro" id="IPR018110">
    <property type="entry name" value="Mandel_Rmase/mucon_lact_enz_CS"/>
</dbReference>